<evidence type="ECO:0000313" key="2">
    <source>
        <dbReference type="Proteomes" id="UP000507222"/>
    </source>
</evidence>
<dbReference type="AlphaFoldDB" id="A0A6J5TMP4"/>
<evidence type="ECO:0000313" key="1">
    <source>
        <dbReference type="EMBL" id="CAB4264285.1"/>
    </source>
</evidence>
<reference evidence="1 2" key="1">
    <citation type="submission" date="2020-05" db="EMBL/GenBank/DDBJ databases">
        <authorList>
            <person name="Campoy J."/>
            <person name="Schneeberger K."/>
            <person name="Spophaly S."/>
        </authorList>
    </citation>
    <scope>NUCLEOTIDE SEQUENCE [LARGE SCALE GENOMIC DNA]</scope>
    <source>
        <strain evidence="1">PruArmRojPasFocal</strain>
    </source>
</reference>
<protein>
    <submittedName>
        <fullName evidence="1">Uncharacterized protein</fullName>
    </submittedName>
</protein>
<dbReference type="EMBL" id="CAEKDK010000001">
    <property type="protein sequence ID" value="CAB4264285.1"/>
    <property type="molecule type" value="Genomic_DNA"/>
</dbReference>
<name>A0A6J5TMP4_PRUAR</name>
<proteinExistence type="predicted"/>
<dbReference type="Proteomes" id="UP000507222">
    <property type="component" value="Unassembled WGS sequence"/>
</dbReference>
<gene>
    <name evidence="1" type="ORF">CURHAP_LOCUS6002</name>
</gene>
<sequence length="117" mass="12683">MHSGGFGTLPTDVEMVKVMGRVRLGPSGPKALILNLALSVEGLYFLMILNLMGDQKGSLSGWSFSTNLDFRINIGIWMDALKLGNFELNCCYASREEYGNVLHNKGLGLSPVADNSS</sequence>
<accession>A0A6J5TMP4</accession>
<organism evidence="1 2">
    <name type="scientific">Prunus armeniaca</name>
    <name type="common">Apricot</name>
    <name type="synonym">Armeniaca vulgaris</name>
    <dbReference type="NCBI Taxonomy" id="36596"/>
    <lineage>
        <taxon>Eukaryota</taxon>
        <taxon>Viridiplantae</taxon>
        <taxon>Streptophyta</taxon>
        <taxon>Embryophyta</taxon>
        <taxon>Tracheophyta</taxon>
        <taxon>Spermatophyta</taxon>
        <taxon>Magnoliopsida</taxon>
        <taxon>eudicotyledons</taxon>
        <taxon>Gunneridae</taxon>
        <taxon>Pentapetalae</taxon>
        <taxon>rosids</taxon>
        <taxon>fabids</taxon>
        <taxon>Rosales</taxon>
        <taxon>Rosaceae</taxon>
        <taxon>Amygdaloideae</taxon>
        <taxon>Amygdaleae</taxon>
        <taxon>Prunus</taxon>
    </lineage>
</organism>